<evidence type="ECO:0000256" key="1">
    <source>
        <dbReference type="ARBA" id="ARBA00004606"/>
    </source>
</evidence>
<dbReference type="AlphaFoldDB" id="F6SCY1"/>
<reference evidence="13" key="3">
    <citation type="submission" date="2025-09" db="UniProtKB">
        <authorList>
            <consortium name="Ensembl"/>
        </authorList>
    </citation>
    <scope>IDENTIFICATION</scope>
    <source>
        <strain evidence="13">Glennie</strain>
    </source>
</reference>
<keyword evidence="14" id="KW-1185">Reference proteome</keyword>
<dbReference type="Proteomes" id="UP000002279">
    <property type="component" value="Chromosome 10"/>
</dbReference>
<dbReference type="STRING" id="9258.ENSOANP00000028943"/>
<dbReference type="PROSITE" id="PS50240">
    <property type="entry name" value="TRYPSIN_DOM"/>
    <property type="match status" value="1"/>
</dbReference>
<evidence type="ECO:0000313" key="14">
    <source>
        <dbReference type="Proteomes" id="UP000002279"/>
    </source>
</evidence>
<evidence type="ECO:0000256" key="10">
    <source>
        <dbReference type="RuleBase" id="RU363034"/>
    </source>
</evidence>
<dbReference type="SMART" id="SM00020">
    <property type="entry name" value="Tryp_SPc"/>
    <property type="match status" value="1"/>
</dbReference>
<reference evidence="13" key="2">
    <citation type="submission" date="2025-08" db="UniProtKB">
        <authorList>
            <consortium name="Ensembl"/>
        </authorList>
    </citation>
    <scope>IDENTIFICATION</scope>
    <source>
        <strain evidence="13">Glennie</strain>
    </source>
</reference>
<dbReference type="PROSITE" id="PS00134">
    <property type="entry name" value="TRYPSIN_HIS"/>
    <property type="match status" value="1"/>
</dbReference>
<dbReference type="SUPFAM" id="SSF82671">
    <property type="entry name" value="SEA domain"/>
    <property type="match status" value="1"/>
</dbReference>
<dbReference type="GO" id="GO:0009986">
    <property type="term" value="C:cell surface"/>
    <property type="evidence" value="ECO:0007669"/>
    <property type="project" value="Ensembl"/>
</dbReference>
<keyword evidence="7" id="KW-1133">Transmembrane helix</keyword>
<dbReference type="GO" id="GO:0004252">
    <property type="term" value="F:serine-type endopeptidase activity"/>
    <property type="evidence" value="ECO:0007669"/>
    <property type="project" value="InterPro"/>
</dbReference>
<dbReference type="InterPro" id="IPR000082">
    <property type="entry name" value="SEA_dom"/>
</dbReference>
<dbReference type="InterPro" id="IPR043504">
    <property type="entry name" value="Peptidase_S1_PA_chymotrypsin"/>
</dbReference>
<dbReference type="MEROPS" id="S01.321"/>
<dbReference type="PRINTS" id="PR00722">
    <property type="entry name" value="CHYMOTRYPSIN"/>
</dbReference>
<dbReference type="InterPro" id="IPR009003">
    <property type="entry name" value="Peptidase_S1_PA"/>
</dbReference>
<dbReference type="PANTHER" id="PTHR24252:SF17">
    <property type="entry name" value="SUPPRESSOR OF TUMORIGENICITY 14 PROTEIN HOMOLOG-RELATED"/>
    <property type="match status" value="1"/>
</dbReference>
<evidence type="ECO:0000256" key="4">
    <source>
        <dbReference type="ARBA" id="ARBA00022801"/>
    </source>
</evidence>
<keyword evidence="6" id="KW-0735">Signal-anchor</keyword>
<keyword evidence="5 10" id="KW-0720">Serine protease</keyword>
<dbReference type="Ensembl" id="ENSOANT00000032739.2">
    <property type="protein sequence ID" value="ENSOANP00000028943.1"/>
    <property type="gene ID" value="ENSOANG00000015805.4"/>
</dbReference>
<dbReference type="InterPro" id="IPR036364">
    <property type="entry name" value="SEA_dom_sf"/>
</dbReference>
<organism evidence="13 14">
    <name type="scientific">Ornithorhynchus anatinus</name>
    <name type="common">Duckbill platypus</name>
    <dbReference type="NCBI Taxonomy" id="9258"/>
    <lineage>
        <taxon>Eukaryota</taxon>
        <taxon>Metazoa</taxon>
        <taxon>Chordata</taxon>
        <taxon>Craniata</taxon>
        <taxon>Vertebrata</taxon>
        <taxon>Euteleostomi</taxon>
        <taxon>Mammalia</taxon>
        <taxon>Monotremata</taxon>
        <taxon>Ornithorhynchidae</taxon>
        <taxon>Ornithorhynchus</taxon>
    </lineage>
</organism>
<evidence type="ECO:0000256" key="7">
    <source>
        <dbReference type="ARBA" id="ARBA00022989"/>
    </source>
</evidence>
<dbReference type="GeneTree" id="ENSGT00940000161680"/>
<evidence type="ECO:0000256" key="6">
    <source>
        <dbReference type="ARBA" id="ARBA00022968"/>
    </source>
</evidence>
<sequence>QMSKLFRQSSIGRKYIKSHVIKLGPDEGDVKVLMVLLFRFPSGNSGGNIRKMIESILHQKLKTQKFPLAISRPSVKITAIDSRKMRNLLDGRCGIRMTAASLPMTAASTMDRIVKGTTAALDGEWPWQASLQLQDKGHQCGASLISNTWLVTAAHCFLQNKNPSQWIVSFGTTISPPAEKRMISTIITHESFNSISHENDIALIQLSRRVEFSNEVQRVCLPEASANLPPKTSVFVTGFGSVVDDGPTQNTLRQARVETISTDVCNREDVYDGAITSGMLCAGFMEGKVDACKGDSGGPLVYPDRRDIWYLIGIVSWGQSCALPKRPGVYTRVTQYRDWIAAQTGI</sequence>
<evidence type="ECO:0000259" key="12">
    <source>
        <dbReference type="PROSITE" id="PS50240"/>
    </source>
</evidence>
<dbReference type="Gene3D" id="3.30.70.960">
    <property type="entry name" value="SEA domain"/>
    <property type="match status" value="1"/>
</dbReference>
<reference evidence="13 14" key="1">
    <citation type="journal article" date="2008" name="Nature">
        <title>Genome analysis of the platypus reveals unique signatures of evolution.</title>
        <authorList>
            <person name="Warren W.C."/>
            <person name="Hillier L.W."/>
            <person name="Marshall Graves J.A."/>
            <person name="Birney E."/>
            <person name="Ponting C.P."/>
            <person name="Grutzner F."/>
            <person name="Belov K."/>
            <person name="Miller W."/>
            <person name="Clarke L."/>
            <person name="Chinwalla A.T."/>
            <person name="Yang S.P."/>
            <person name="Heger A."/>
            <person name="Locke D.P."/>
            <person name="Miethke P."/>
            <person name="Waters P.D."/>
            <person name="Veyrunes F."/>
            <person name="Fulton L."/>
            <person name="Fulton B."/>
            <person name="Graves T."/>
            <person name="Wallis J."/>
            <person name="Puente X.S."/>
            <person name="Lopez-Otin C."/>
            <person name="Ordonez G.R."/>
            <person name="Eichler E.E."/>
            <person name="Chen L."/>
            <person name="Cheng Z."/>
            <person name="Deakin J.E."/>
            <person name="Alsop A."/>
            <person name="Thompson K."/>
            <person name="Kirby P."/>
            <person name="Papenfuss A.T."/>
            <person name="Wakefield M.J."/>
            <person name="Olender T."/>
            <person name="Lancet D."/>
            <person name="Huttley G.A."/>
            <person name="Smit A.F."/>
            <person name="Pask A."/>
            <person name="Temple-Smith P."/>
            <person name="Batzer M.A."/>
            <person name="Walker J.A."/>
            <person name="Konkel M.K."/>
            <person name="Harris R.S."/>
            <person name="Whittington C.M."/>
            <person name="Wong E.S."/>
            <person name="Gemmell N.J."/>
            <person name="Buschiazzo E."/>
            <person name="Vargas Jentzsch I.M."/>
            <person name="Merkel A."/>
            <person name="Schmitz J."/>
            <person name="Zemann A."/>
            <person name="Churakov G."/>
            <person name="Kriegs J.O."/>
            <person name="Brosius J."/>
            <person name="Murchison E.P."/>
            <person name="Sachidanandam R."/>
            <person name="Smith C."/>
            <person name="Hannon G.J."/>
            <person name="Tsend-Ayush E."/>
            <person name="McMillan D."/>
            <person name="Attenborough R."/>
            <person name="Rens W."/>
            <person name="Ferguson-Smith M."/>
            <person name="Lefevre C.M."/>
            <person name="Sharp J.A."/>
            <person name="Nicholas K.R."/>
            <person name="Ray D.A."/>
            <person name="Kube M."/>
            <person name="Reinhardt R."/>
            <person name="Pringle T.H."/>
            <person name="Taylor J."/>
            <person name="Jones R.C."/>
            <person name="Nixon B."/>
            <person name="Dacheux J.L."/>
            <person name="Niwa H."/>
            <person name="Sekita Y."/>
            <person name="Huang X."/>
            <person name="Stark A."/>
            <person name="Kheradpour P."/>
            <person name="Kellis M."/>
            <person name="Flicek P."/>
            <person name="Chen Y."/>
            <person name="Webber C."/>
            <person name="Hardison R."/>
            <person name="Nelson J."/>
            <person name="Hallsworth-Pepin K."/>
            <person name="Delehaunty K."/>
            <person name="Markovic C."/>
            <person name="Minx P."/>
            <person name="Feng Y."/>
            <person name="Kremitzki C."/>
            <person name="Mitreva M."/>
            <person name="Glasscock J."/>
            <person name="Wylie T."/>
            <person name="Wohldmann P."/>
            <person name="Thiru P."/>
            <person name="Nhan M.N."/>
            <person name="Pohl C.S."/>
            <person name="Smith S.M."/>
            <person name="Hou S."/>
            <person name="Nefedov M."/>
            <person name="de Jong P.J."/>
            <person name="Renfree M.B."/>
            <person name="Mardis E.R."/>
            <person name="Wilson R.K."/>
        </authorList>
    </citation>
    <scope>NUCLEOTIDE SEQUENCE [LARGE SCALE GENOMIC DNA]</scope>
    <source>
        <strain evidence="13 14">Glennie</strain>
    </source>
</reference>
<keyword evidence="4 10" id="KW-0378">Hydrolase</keyword>
<dbReference type="CDD" id="cd00190">
    <property type="entry name" value="Tryp_SPc"/>
    <property type="match status" value="1"/>
</dbReference>
<dbReference type="FunFam" id="2.40.10.10:FF:000003">
    <property type="entry name" value="Transmembrane serine protease 3"/>
    <property type="match status" value="1"/>
</dbReference>
<evidence type="ECO:0000256" key="2">
    <source>
        <dbReference type="ARBA" id="ARBA00022670"/>
    </source>
</evidence>
<dbReference type="GO" id="GO:0006508">
    <property type="term" value="P:proteolysis"/>
    <property type="evidence" value="ECO:0007669"/>
    <property type="project" value="UniProtKB-KW"/>
</dbReference>
<dbReference type="InterPro" id="IPR001254">
    <property type="entry name" value="Trypsin_dom"/>
</dbReference>
<dbReference type="SUPFAM" id="SSF50494">
    <property type="entry name" value="Trypsin-like serine proteases"/>
    <property type="match status" value="1"/>
</dbReference>
<dbReference type="InterPro" id="IPR033116">
    <property type="entry name" value="TRYPSIN_SER"/>
</dbReference>
<dbReference type="Pfam" id="PF00089">
    <property type="entry name" value="Trypsin"/>
    <property type="match status" value="1"/>
</dbReference>
<dbReference type="PANTHER" id="PTHR24252">
    <property type="entry name" value="ACROSIN-RELATED"/>
    <property type="match status" value="1"/>
</dbReference>
<dbReference type="OMA" id="NYGIRSS"/>
<keyword evidence="2 10" id="KW-0645">Protease</keyword>
<accession>F6SCY1</accession>
<dbReference type="PROSITE" id="PS50024">
    <property type="entry name" value="SEA"/>
    <property type="match status" value="1"/>
</dbReference>
<proteinExistence type="predicted"/>
<dbReference type="InterPro" id="IPR001314">
    <property type="entry name" value="Peptidase_S1A"/>
</dbReference>
<dbReference type="eggNOG" id="KOG3627">
    <property type="taxonomic scope" value="Eukaryota"/>
</dbReference>
<dbReference type="PROSITE" id="PS00135">
    <property type="entry name" value="TRYPSIN_SER"/>
    <property type="match status" value="1"/>
</dbReference>
<evidence type="ECO:0000256" key="8">
    <source>
        <dbReference type="ARBA" id="ARBA00023136"/>
    </source>
</evidence>
<dbReference type="GO" id="GO:0008236">
    <property type="term" value="F:serine-type peptidase activity"/>
    <property type="evidence" value="ECO:0000318"/>
    <property type="project" value="GO_Central"/>
</dbReference>
<evidence type="ECO:0000256" key="5">
    <source>
        <dbReference type="ARBA" id="ARBA00022825"/>
    </source>
</evidence>
<protein>
    <submittedName>
        <fullName evidence="13">Transmembrane serine protease 11F</fullName>
    </submittedName>
</protein>
<evidence type="ECO:0000256" key="9">
    <source>
        <dbReference type="ARBA" id="ARBA00023157"/>
    </source>
</evidence>
<evidence type="ECO:0000256" key="3">
    <source>
        <dbReference type="ARBA" id="ARBA00022692"/>
    </source>
</evidence>
<keyword evidence="9" id="KW-1015">Disulfide bond</keyword>
<dbReference type="FunCoup" id="F6SCY1">
    <property type="interactions" value="10"/>
</dbReference>
<dbReference type="InterPro" id="IPR018114">
    <property type="entry name" value="TRYPSIN_HIS"/>
</dbReference>
<dbReference type="InParanoid" id="F6SCY1"/>
<evidence type="ECO:0000259" key="11">
    <source>
        <dbReference type="PROSITE" id="PS50024"/>
    </source>
</evidence>
<comment type="subcellular location">
    <subcellularLocation>
        <location evidence="1">Membrane</location>
        <topology evidence="1">Single-pass type II membrane protein</topology>
    </subcellularLocation>
</comment>
<dbReference type="HOGENOM" id="CLU_006842_19_0_1"/>
<evidence type="ECO:0000313" key="13">
    <source>
        <dbReference type="Ensembl" id="ENSOANP00000028943.1"/>
    </source>
</evidence>
<dbReference type="Gene3D" id="2.40.10.10">
    <property type="entry name" value="Trypsin-like serine proteases"/>
    <property type="match status" value="2"/>
</dbReference>
<keyword evidence="8" id="KW-0472">Membrane</keyword>
<feature type="domain" description="SEA" evidence="11">
    <location>
        <begin position="1"/>
        <end position="82"/>
    </location>
</feature>
<gene>
    <name evidence="13" type="primary">TMPRSS11F</name>
</gene>
<keyword evidence="3" id="KW-0812">Transmembrane</keyword>
<dbReference type="Pfam" id="PF01390">
    <property type="entry name" value="SEA"/>
    <property type="match status" value="1"/>
</dbReference>
<feature type="domain" description="Peptidase S1" evidence="12">
    <location>
        <begin position="113"/>
        <end position="345"/>
    </location>
</feature>
<dbReference type="GO" id="GO:0061436">
    <property type="term" value="P:establishment of skin barrier"/>
    <property type="evidence" value="ECO:0007669"/>
    <property type="project" value="Ensembl"/>
</dbReference>
<dbReference type="GO" id="GO:0005886">
    <property type="term" value="C:plasma membrane"/>
    <property type="evidence" value="ECO:0000318"/>
    <property type="project" value="GO_Central"/>
</dbReference>
<name>F6SCY1_ORNAN</name>